<protein>
    <recommendedName>
        <fullName evidence="1">Cyclic nucleotide-binding domain-containing protein</fullName>
    </recommendedName>
</protein>
<dbReference type="Pfam" id="PF00027">
    <property type="entry name" value="cNMP_binding"/>
    <property type="match status" value="1"/>
</dbReference>
<dbReference type="Gene3D" id="2.60.120.10">
    <property type="entry name" value="Jelly Rolls"/>
    <property type="match status" value="2"/>
</dbReference>
<dbReference type="SUPFAM" id="SSF51206">
    <property type="entry name" value="cAMP-binding domain-like"/>
    <property type="match status" value="2"/>
</dbReference>
<proteinExistence type="predicted"/>
<evidence type="ECO:0000313" key="2">
    <source>
        <dbReference type="EMBL" id="CAE0350493.1"/>
    </source>
</evidence>
<dbReference type="PANTHER" id="PTHR23011">
    <property type="entry name" value="CYCLIC NUCLEOTIDE-BINDING DOMAIN CONTAINING PROTEIN"/>
    <property type="match status" value="1"/>
</dbReference>
<dbReference type="EMBL" id="HBII01022640">
    <property type="protein sequence ID" value="CAE0350493.1"/>
    <property type="molecule type" value="Transcribed_RNA"/>
</dbReference>
<accession>A0A7S3JB81</accession>
<feature type="domain" description="Cyclic nucleotide-binding" evidence="1">
    <location>
        <begin position="1"/>
        <end position="81"/>
    </location>
</feature>
<dbReference type="InterPro" id="IPR000595">
    <property type="entry name" value="cNMP-bd_dom"/>
</dbReference>
<dbReference type="InterPro" id="IPR018490">
    <property type="entry name" value="cNMP-bd_dom_sf"/>
</dbReference>
<dbReference type="InterPro" id="IPR014710">
    <property type="entry name" value="RmlC-like_jellyroll"/>
</dbReference>
<dbReference type="AlphaFoldDB" id="A0A7S3JB81"/>
<sequence>MYIIYRGAVEVKIPNHKGPPIFIESNDVFGQTALQNKEKRNATIVAKTNVELFTLFKNDYDSVVYEFKKLQKQNNMMFLRELNQFKFWKLEDLEELNKIIETKDIKEGDVLYQIGDETDMFYIVLSGTLFMETIVEVQNSIRYPIGLKQWETKTTTK</sequence>
<gene>
    <name evidence="2" type="ORF">EHAR0213_LOCUS9407</name>
</gene>
<dbReference type="PANTHER" id="PTHR23011:SF28">
    <property type="entry name" value="CYCLIC NUCLEOTIDE-BINDING DOMAIN CONTAINING PROTEIN"/>
    <property type="match status" value="1"/>
</dbReference>
<organism evidence="2">
    <name type="scientific">Euplotes harpa</name>
    <dbReference type="NCBI Taxonomy" id="151035"/>
    <lineage>
        <taxon>Eukaryota</taxon>
        <taxon>Sar</taxon>
        <taxon>Alveolata</taxon>
        <taxon>Ciliophora</taxon>
        <taxon>Intramacronucleata</taxon>
        <taxon>Spirotrichea</taxon>
        <taxon>Hypotrichia</taxon>
        <taxon>Euplotida</taxon>
        <taxon>Euplotidae</taxon>
        <taxon>Euplotes</taxon>
    </lineage>
</organism>
<evidence type="ECO:0000259" key="1">
    <source>
        <dbReference type="PROSITE" id="PS50042"/>
    </source>
</evidence>
<reference evidence="2" key="1">
    <citation type="submission" date="2021-01" db="EMBL/GenBank/DDBJ databases">
        <authorList>
            <person name="Corre E."/>
            <person name="Pelletier E."/>
            <person name="Niang G."/>
            <person name="Scheremetjew M."/>
            <person name="Finn R."/>
            <person name="Kale V."/>
            <person name="Holt S."/>
            <person name="Cochrane G."/>
            <person name="Meng A."/>
            <person name="Brown T."/>
            <person name="Cohen L."/>
        </authorList>
    </citation>
    <scope>NUCLEOTIDE SEQUENCE</scope>
    <source>
        <strain evidence="2">FSP1.4</strain>
    </source>
</reference>
<dbReference type="PROSITE" id="PS50042">
    <property type="entry name" value="CNMP_BINDING_3"/>
    <property type="match status" value="2"/>
</dbReference>
<dbReference type="CDD" id="cd00038">
    <property type="entry name" value="CAP_ED"/>
    <property type="match status" value="1"/>
</dbReference>
<name>A0A7S3JB81_9SPIT</name>
<feature type="domain" description="Cyclic nucleotide-binding" evidence="1">
    <location>
        <begin position="78"/>
        <end position="129"/>
    </location>
</feature>